<dbReference type="PATRIC" id="fig|997876.3.peg.1410"/>
<organism evidence="1 2">
    <name type="scientific">Phocaeicola dorei CL02T12C06</name>
    <dbReference type="NCBI Taxonomy" id="997876"/>
    <lineage>
        <taxon>Bacteria</taxon>
        <taxon>Pseudomonadati</taxon>
        <taxon>Bacteroidota</taxon>
        <taxon>Bacteroidia</taxon>
        <taxon>Bacteroidales</taxon>
        <taxon>Bacteroidaceae</taxon>
        <taxon>Phocaeicola</taxon>
    </lineage>
</organism>
<proteinExistence type="predicted"/>
<evidence type="ECO:0000313" key="2">
    <source>
        <dbReference type="Proteomes" id="UP000005974"/>
    </source>
</evidence>
<dbReference type="HOGENOM" id="CLU_2767187_0_0_10"/>
<gene>
    <name evidence="1" type="ORF">HMPREF1064_01361</name>
</gene>
<sequence length="69" mass="7981">MPKVKPVKFEVGDVVYLKSEDKYAKDRFRMTVKSVTGEYPDIQEVECIWLSKGGILQTHKFAPILLDKH</sequence>
<protein>
    <recommendedName>
        <fullName evidence="3">DUF2158 domain-containing protein</fullName>
    </recommendedName>
</protein>
<dbReference type="Proteomes" id="UP000005974">
    <property type="component" value="Unassembled WGS sequence"/>
</dbReference>
<dbReference type="AlphaFoldDB" id="I9FS96"/>
<accession>I9FS96</accession>
<dbReference type="RefSeq" id="WP_007847448.1">
    <property type="nucleotide sequence ID" value="NZ_JH724133.1"/>
</dbReference>
<name>I9FS96_9BACT</name>
<comment type="caution">
    <text evidence="1">The sequence shown here is derived from an EMBL/GenBank/DDBJ whole genome shotgun (WGS) entry which is preliminary data.</text>
</comment>
<keyword evidence="2" id="KW-1185">Reference proteome</keyword>
<reference evidence="1 2" key="1">
    <citation type="submission" date="2012-02" db="EMBL/GenBank/DDBJ databases">
        <title>The Genome Sequence of Bacteroides dorei CL02T12C06.</title>
        <authorList>
            <consortium name="The Broad Institute Genome Sequencing Platform"/>
            <person name="Earl A."/>
            <person name="Ward D."/>
            <person name="Feldgarden M."/>
            <person name="Gevers D."/>
            <person name="Zitomersky N.L."/>
            <person name="Coyne M.J."/>
            <person name="Comstock L.E."/>
            <person name="Young S.K."/>
            <person name="Zeng Q."/>
            <person name="Gargeya S."/>
            <person name="Fitzgerald M."/>
            <person name="Haas B."/>
            <person name="Abouelleil A."/>
            <person name="Alvarado L."/>
            <person name="Arachchi H.M."/>
            <person name="Berlin A."/>
            <person name="Chapman S.B."/>
            <person name="Gearin G."/>
            <person name="Goldberg J."/>
            <person name="Griggs A."/>
            <person name="Gujja S."/>
            <person name="Hansen M."/>
            <person name="Heiman D."/>
            <person name="Howarth C."/>
            <person name="Larimer J."/>
            <person name="Lui A."/>
            <person name="MacDonald P.J.P."/>
            <person name="McCowen C."/>
            <person name="Montmayeur A."/>
            <person name="Murphy C."/>
            <person name="Neiman D."/>
            <person name="Pearson M."/>
            <person name="Priest M."/>
            <person name="Roberts A."/>
            <person name="Saif S."/>
            <person name="Shea T."/>
            <person name="Sisk P."/>
            <person name="Stolte C."/>
            <person name="Sykes S."/>
            <person name="Wortman J."/>
            <person name="Nusbaum C."/>
            <person name="Birren B."/>
        </authorList>
    </citation>
    <scope>NUCLEOTIDE SEQUENCE [LARGE SCALE GENOMIC DNA]</scope>
    <source>
        <strain evidence="1 2">CL02T12C06</strain>
    </source>
</reference>
<evidence type="ECO:0008006" key="3">
    <source>
        <dbReference type="Google" id="ProtNLM"/>
    </source>
</evidence>
<evidence type="ECO:0000313" key="1">
    <source>
        <dbReference type="EMBL" id="EIY36614.1"/>
    </source>
</evidence>
<dbReference type="EMBL" id="AGXJ01000023">
    <property type="protein sequence ID" value="EIY36614.1"/>
    <property type="molecule type" value="Genomic_DNA"/>
</dbReference>